<dbReference type="Gene3D" id="3.20.20.100">
    <property type="entry name" value="NADP-dependent oxidoreductase domain"/>
    <property type="match status" value="1"/>
</dbReference>
<dbReference type="CDD" id="cd19092">
    <property type="entry name" value="AKR_BsYcsN_EcYdhF-like"/>
    <property type="match status" value="1"/>
</dbReference>
<dbReference type="InterPro" id="IPR036812">
    <property type="entry name" value="NAD(P)_OxRdtase_dom_sf"/>
</dbReference>
<dbReference type="GO" id="GO:0005829">
    <property type="term" value="C:cytosol"/>
    <property type="evidence" value="ECO:0007669"/>
    <property type="project" value="TreeGrafter"/>
</dbReference>
<feature type="domain" description="NADP-dependent oxidoreductase" evidence="1">
    <location>
        <begin position="38"/>
        <end position="334"/>
    </location>
</feature>
<organism evidence="2 3">
    <name type="scientific">Paenibacillus monticola</name>
    <dbReference type="NCBI Taxonomy" id="2666075"/>
    <lineage>
        <taxon>Bacteria</taxon>
        <taxon>Bacillati</taxon>
        <taxon>Bacillota</taxon>
        <taxon>Bacilli</taxon>
        <taxon>Bacillales</taxon>
        <taxon>Paenibacillaceae</taxon>
        <taxon>Paenibacillus</taxon>
    </lineage>
</organism>
<dbReference type="EMBL" id="WJXB01000008">
    <property type="protein sequence ID" value="MRN55342.1"/>
    <property type="molecule type" value="Genomic_DNA"/>
</dbReference>
<dbReference type="GO" id="GO:0016491">
    <property type="term" value="F:oxidoreductase activity"/>
    <property type="evidence" value="ECO:0007669"/>
    <property type="project" value="InterPro"/>
</dbReference>
<dbReference type="InterPro" id="IPR023210">
    <property type="entry name" value="NADP_OxRdtase_dom"/>
</dbReference>
<accession>A0A7X2L2X6</accession>
<comment type="caution">
    <text evidence="2">The sequence shown here is derived from an EMBL/GenBank/DDBJ whole genome shotgun (WGS) entry which is preliminary data.</text>
</comment>
<gene>
    <name evidence="2" type="ORF">GJB61_20375</name>
</gene>
<evidence type="ECO:0000259" key="1">
    <source>
        <dbReference type="Pfam" id="PF00248"/>
    </source>
</evidence>
<dbReference type="InterPro" id="IPR050523">
    <property type="entry name" value="AKR_Detox_Biosynth"/>
</dbReference>
<dbReference type="Proteomes" id="UP000463051">
    <property type="component" value="Unassembled WGS sequence"/>
</dbReference>
<dbReference type="AlphaFoldDB" id="A0A7X2L2X6"/>
<proteinExistence type="predicted"/>
<keyword evidence="3" id="KW-1185">Reference proteome</keyword>
<dbReference type="SUPFAM" id="SSF51430">
    <property type="entry name" value="NAD(P)-linked oxidoreductase"/>
    <property type="match status" value="1"/>
</dbReference>
<evidence type="ECO:0000313" key="3">
    <source>
        <dbReference type="Proteomes" id="UP000463051"/>
    </source>
</evidence>
<dbReference type="PANTHER" id="PTHR43364:SF1">
    <property type="entry name" value="OXIDOREDUCTASE YDHF"/>
    <property type="match status" value="1"/>
</dbReference>
<protein>
    <submittedName>
        <fullName evidence="2">Aldo/keto reductase</fullName>
    </submittedName>
</protein>
<name>A0A7X2L2X6_9BACL</name>
<sequence>MLTPQKCTLFLDLPFHIHGGILLLRTLPLNKRGIPASRLALGCMGLGGGWDHEPITAENIKQGHEAVDAALSIGINMFDHADIYTRGKAEKVFGQIFKERPGLREEIILQSKCGIKLMEPGDSSNVFDFSGEHIINSLDGILSRLGTEYIDILLLHRPDPLMDPEEVAAALHKLKAAGKVRHFGVSNMSAAQIKLLQAYCDEPFIVNQLHMSLAKISWLDAVLSVNREQWKDITFPEGTIEHCRMENIQLQAWGPLAQGVFSGRSLEDQPESVVNTAAMVKGLAEEKGTTPEAIVLSWLMTHPAAIQPVIGTVNPQRIVACADAPKLELTRKEWYDLYVSSRGERLP</sequence>
<evidence type="ECO:0000313" key="2">
    <source>
        <dbReference type="EMBL" id="MRN55342.1"/>
    </source>
</evidence>
<dbReference type="PRINTS" id="PR00069">
    <property type="entry name" value="ALDKETRDTASE"/>
</dbReference>
<dbReference type="PANTHER" id="PTHR43364">
    <property type="entry name" value="NADH-SPECIFIC METHYLGLYOXAL REDUCTASE-RELATED"/>
    <property type="match status" value="1"/>
</dbReference>
<reference evidence="2 3" key="1">
    <citation type="submission" date="2019-11" db="EMBL/GenBank/DDBJ databases">
        <title>Paenibacillus monticola sp. nov., a novel PGPR strain isolated from mountain sample in China.</title>
        <authorList>
            <person name="Zhao Q."/>
            <person name="Li H.-P."/>
            <person name="Zhang J.-L."/>
        </authorList>
    </citation>
    <scope>NUCLEOTIDE SEQUENCE [LARGE SCALE GENOMIC DNA]</scope>
    <source>
        <strain evidence="2 3">LC-T2</strain>
    </source>
</reference>
<dbReference type="Pfam" id="PF00248">
    <property type="entry name" value="Aldo_ket_red"/>
    <property type="match status" value="1"/>
</dbReference>
<dbReference type="InterPro" id="IPR020471">
    <property type="entry name" value="AKR"/>
</dbReference>